<dbReference type="EMBL" id="FOBH01000003">
    <property type="protein sequence ID" value="SEK89505.1"/>
    <property type="molecule type" value="Genomic_DNA"/>
</dbReference>
<protein>
    <submittedName>
        <fullName evidence="1">Uncharacterized protein</fullName>
    </submittedName>
</protein>
<sequence>MIGGGELTVADLVIDKRHQPIPRHRGEQGV</sequence>
<accession>A0A1H7KTV8</accession>
<evidence type="ECO:0000313" key="2">
    <source>
        <dbReference type="Proteomes" id="UP000198620"/>
    </source>
</evidence>
<evidence type="ECO:0000313" key="1">
    <source>
        <dbReference type="EMBL" id="SEK89505.1"/>
    </source>
</evidence>
<dbReference type="AlphaFoldDB" id="A0A1H7KTV8"/>
<dbReference type="Proteomes" id="UP000198620">
    <property type="component" value="Unassembled WGS sequence"/>
</dbReference>
<organism evidence="1 2">
    <name type="scientific">Nitrosovibrio tenuis</name>
    <dbReference type="NCBI Taxonomy" id="1233"/>
    <lineage>
        <taxon>Bacteria</taxon>
        <taxon>Pseudomonadati</taxon>
        <taxon>Pseudomonadota</taxon>
        <taxon>Betaproteobacteria</taxon>
        <taxon>Nitrosomonadales</taxon>
        <taxon>Nitrosomonadaceae</taxon>
        <taxon>Nitrosovibrio</taxon>
    </lineage>
</organism>
<reference evidence="1 2" key="1">
    <citation type="submission" date="2016-10" db="EMBL/GenBank/DDBJ databases">
        <authorList>
            <person name="de Groot N.N."/>
        </authorList>
    </citation>
    <scope>NUCLEOTIDE SEQUENCE [LARGE SCALE GENOMIC DNA]</scope>
    <source>
        <strain evidence="1 2">Nv1</strain>
    </source>
</reference>
<name>A0A1H7KTV8_9PROT</name>
<gene>
    <name evidence="1" type="ORF">SAMN05216387_103320</name>
</gene>
<keyword evidence="2" id="KW-1185">Reference proteome</keyword>
<proteinExistence type="predicted"/>